<feature type="non-terminal residue" evidence="1">
    <location>
        <position position="1"/>
    </location>
</feature>
<comment type="caution">
    <text evidence="1">The sequence shown here is derived from an EMBL/GenBank/DDBJ whole genome shotgun (WGS) entry which is preliminary data.</text>
</comment>
<evidence type="ECO:0000313" key="2">
    <source>
        <dbReference type="Proteomes" id="UP000681967"/>
    </source>
</evidence>
<sequence length="60" mass="6969">SSTCEVIVQEVEQQILTTDQAISSRSITDVKKRTDDTDEQQQQMLPMDPNYFRLDNLSYD</sequence>
<gene>
    <name evidence="1" type="ORF">BYL167_LOCUS32585</name>
</gene>
<accession>A0A8S2VZ92</accession>
<proteinExistence type="predicted"/>
<dbReference type="EMBL" id="CAJOBH010060825">
    <property type="protein sequence ID" value="CAF4424023.1"/>
    <property type="molecule type" value="Genomic_DNA"/>
</dbReference>
<organism evidence="1 2">
    <name type="scientific">Rotaria magnacalcarata</name>
    <dbReference type="NCBI Taxonomy" id="392030"/>
    <lineage>
        <taxon>Eukaryota</taxon>
        <taxon>Metazoa</taxon>
        <taxon>Spiralia</taxon>
        <taxon>Gnathifera</taxon>
        <taxon>Rotifera</taxon>
        <taxon>Eurotatoria</taxon>
        <taxon>Bdelloidea</taxon>
        <taxon>Philodinida</taxon>
        <taxon>Philodinidae</taxon>
        <taxon>Rotaria</taxon>
    </lineage>
</organism>
<protein>
    <submittedName>
        <fullName evidence="1">Uncharacterized protein</fullName>
    </submittedName>
</protein>
<name>A0A8S2VZ92_9BILA</name>
<dbReference type="AlphaFoldDB" id="A0A8S2VZ92"/>
<evidence type="ECO:0000313" key="1">
    <source>
        <dbReference type="EMBL" id="CAF4424023.1"/>
    </source>
</evidence>
<reference evidence="1" key="1">
    <citation type="submission" date="2021-02" db="EMBL/GenBank/DDBJ databases">
        <authorList>
            <person name="Nowell W R."/>
        </authorList>
    </citation>
    <scope>NUCLEOTIDE SEQUENCE</scope>
</reference>
<feature type="non-terminal residue" evidence="1">
    <location>
        <position position="60"/>
    </location>
</feature>
<dbReference type="Proteomes" id="UP000681967">
    <property type="component" value="Unassembled WGS sequence"/>
</dbReference>